<comment type="pathway">
    <text evidence="2">Cofactor biosynthesis; riboflavin biosynthesis; 5-amino-6-(D-ribitylamino)uracil from GTP: step 1/4.</text>
</comment>
<evidence type="ECO:0000256" key="9">
    <source>
        <dbReference type="ARBA" id="ARBA00023134"/>
    </source>
</evidence>
<evidence type="ECO:0000256" key="2">
    <source>
        <dbReference type="ARBA" id="ARBA00004853"/>
    </source>
</evidence>
<dbReference type="SUPFAM" id="SSF142695">
    <property type="entry name" value="RibA-like"/>
    <property type="match status" value="1"/>
</dbReference>
<gene>
    <name evidence="12" type="primary">ribA</name>
    <name evidence="12" type="ORF">RM423_10215</name>
</gene>
<protein>
    <recommendedName>
        <fullName evidence="3">GTP cyclohydrolase II</fullName>
        <ecNumber evidence="3">3.5.4.25</ecNumber>
    </recommendedName>
</protein>
<evidence type="ECO:0000313" key="13">
    <source>
        <dbReference type="Proteomes" id="UP001183176"/>
    </source>
</evidence>
<dbReference type="Proteomes" id="UP001183176">
    <property type="component" value="Unassembled WGS sequence"/>
</dbReference>
<dbReference type="RefSeq" id="WP_311422923.1">
    <property type="nucleotide sequence ID" value="NZ_JAVREH010000010.1"/>
</dbReference>
<keyword evidence="9" id="KW-0342">GTP-binding</keyword>
<keyword evidence="7 12" id="KW-0378">Hydrolase</keyword>
<proteinExistence type="predicted"/>
<organism evidence="12 13">
    <name type="scientific">Jatrophihabitans lederbergiae</name>
    <dbReference type="NCBI Taxonomy" id="3075547"/>
    <lineage>
        <taxon>Bacteria</taxon>
        <taxon>Bacillati</taxon>
        <taxon>Actinomycetota</taxon>
        <taxon>Actinomycetes</taxon>
        <taxon>Jatrophihabitantales</taxon>
        <taxon>Jatrophihabitantaceae</taxon>
        <taxon>Jatrophihabitans</taxon>
    </lineage>
</organism>
<evidence type="ECO:0000313" key="12">
    <source>
        <dbReference type="EMBL" id="MDT0261769.1"/>
    </source>
</evidence>
<sequence>MTIEADIERIPRRRTANGSQRAVLRAEANLPVNGKVMRVMVFGLTGIDGARAEEVVALVNSRDPTAVPLVRVHSACLTGDILGSQKCDCGDQLKVALRQIQVRPHGMLLYMLNHEGRGIGLTQKIRAYALQDGGDNTIEANLNLGLPVEARDFIAAAEVLHLLNSDTIDLLTNNPLKIEGLETHGVTVRHRVPIQGDLTEQNAQYLLDKDQRMGHIGALPAHYLQGPKATQDVS</sequence>
<comment type="cofactor">
    <cofactor evidence="1">
        <name>Zn(2+)</name>
        <dbReference type="ChEBI" id="CHEBI:29105"/>
    </cofactor>
</comment>
<feature type="domain" description="GTP cyclohydrolase II" evidence="11">
    <location>
        <begin position="26"/>
        <end position="193"/>
    </location>
</feature>
<dbReference type="EC" id="3.5.4.25" evidence="3"/>
<evidence type="ECO:0000256" key="8">
    <source>
        <dbReference type="ARBA" id="ARBA00022833"/>
    </source>
</evidence>
<name>A0ABU2JBB4_9ACTN</name>
<evidence type="ECO:0000256" key="1">
    <source>
        <dbReference type="ARBA" id="ARBA00001947"/>
    </source>
</evidence>
<dbReference type="Pfam" id="PF00925">
    <property type="entry name" value="GTP_cyclohydro2"/>
    <property type="match status" value="1"/>
</dbReference>
<dbReference type="PANTHER" id="PTHR21327">
    <property type="entry name" value="GTP CYCLOHYDROLASE II-RELATED"/>
    <property type="match status" value="1"/>
</dbReference>
<dbReference type="InterPro" id="IPR036144">
    <property type="entry name" value="RibA-like_sf"/>
</dbReference>
<dbReference type="Gene3D" id="3.40.50.10990">
    <property type="entry name" value="GTP cyclohydrolase II"/>
    <property type="match status" value="1"/>
</dbReference>
<comment type="caution">
    <text evidence="12">The sequence shown here is derived from an EMBL/GenBank/DDBJ whole genome shotgun (WGS) entry which is preliminary data.</text>
</comment>
<keyword evidence="5" id="KW-0479">Metal-binding</keyword>
<evidence type="ECO:0000256" key="7">
    <source>
        <dbReference type="ARBA" id="ARBA00022801"/>
    </source>
</evidence>
<keyword evidence="8" id="KW-0862">Zinc</keyword>
<accession>A0ABU2JBB4</accession>
<dbReference type="InterPro" id="IPR032677">
    <property type="entry name" value="GTP_cyclohydro_II"/>
</dbReference>
<keyword evidence="6" id="KW-0547">Nucleotide-binding</keyword>
<dbReference type="PANTHER" id="PTHR21327:SF18">
    <property type="entry name" value="3,4-DIHYDROXY-2-BUTANONE 4-PHOSPHATE SYNTHASE"/>
    <property type="match status" value="1"/>
</dbReference>
<dbReference type="GO" id="GO:0003935">
    <property type="term" value="F:GTP cyclohydrolase II activity"/>
    <property type="evidence" value="ECO:0007669"/>
    <property type="project" value="UniProtKB-EC"/>
</dbReference>
<dbReference type="EMBL" id="JAVREH010000010">
    <property type="protein sequence ID" value="MDT0261769.1"/>
    <property type="molecule type" value="Genomic_DNA"/>
</dbReference>
<evidence type="ECO:0000259" key="11">
    <source>
        <dbReference type="Pfam" id="PF00925"/>
    </source>
</evidence>
<evidence type="ECO:0000256" key="6">
    <source>
        <dbReference type="ARBA" id="ARBA00022741"/>
    </source>
</evidence>
<dbReference type="InterPro" id="IPR000926">
    <property type="entry name" value="RibA"/>
</dbReference>
<dbReference type="NCBIfam" id="NF001591">
    <property type="entry name" value="PRK00393.1"/>
    <property type="match status" value="1"/>
</dbReference>
<keyword evidence="13" id="KW-1185">Reference proteome</keyword>
<evidence type="ECO:0000256" key="5">
    <source>
        <dbReference type="ARBA" id="ARBA00022723"/>
    </source>
</evidence>
<evidence type="ECO:0000256" key="4">
    <source>
        <dbReference type="ARBA" id="ARBA00022619"/>
    </source>
</evidence>
<reference evidence="13" key="1">
    <citation type="submission" date="2023-07" db="EMBL/GenBank/DDBJ databases">
        <title>30 novel species of actinomycetes from the DSMZ collection.</title>
        <authorList>
            <person name="Nouioui I."/>
        </authorList>
    </citation>
    <scope>NUCLEOTIDE SEQUENCE [LARGE SCALE GENOMIC DNA]</scope>
    <source>
        <strain evidence="13">DSM 44399</strain>
    </source>
</reference>
<keyword evidence="4" id="KW-0686">Riboflavin biosynthesis</keyword>
<evidence type="ECO:0000256" key="10">
    <source>
        <dbReference type="ARBA" id="ARBA00049295"/>
    </source>
</evidence>
<evidence type="ECO:0000256" key="3">
    <source>
        <dbReference type="ARBA" id="ARBA00012762"/>
    </source>
</evidence>
<comment type="catalytic activity">
    <reaction evidence="10">
        <text>GTP + 4 H2O = 2,5-diamino-6-hydroxy-4-(5-phosphoribosylamino)-pyrimidine + formate + 2 phosphate + 3 H(+)</text>
        <dbReference type="Rhea" id="RHEA:23704"/>
        <dbReference type="ChEBI" id="CHEBI:15377"/>
        <dbReference type="ChEBI" id="CHEBI:15378"/>
        <dbReference type="ChEBI" id="CHEBI:15740"/>
        <dbReference type="ChEBI" id="CHEBI:37565"/>
        <dbReference type="ChEBI" id="CHEBI:43474"/>
        <dbReference type="ChEBI" id="CHEBI:58614"/>
        <dbReference type="EC" id="3.5.4.25"/>
    </reaction>
</comment>
<dbReference type="CDD" id="cd00641">
    <property type="entry name" value="GTP_cyclohydro2"/>
    <property type="match status" value="1"/>
</dbReference>